<dbReference type="EMBL" id="KK853134">
    <property type="protein sequence ID" value="KDR10839.1"/>
    <property type="molecule type" value="Genomic_DNA"/>
</dbReference>
<accession>A0A067QND2</accession>
<evidence type="ECO:0000256" key="1">
    <source>
        <dbReference type="ARBA" id="ARBA00004167"/>
    </source>
</evidence>
<keyword evidence="5 8" id="KW-0812">Transmembrane</keyword>
<evidence type="ECO:0000256" key="2">
    <source>
        <dbReference type="ARBA" id="ARBA00007647"/>
    </source>
</evidence>
<organism evidence="9 10">
    <name type="scientific">Zootermopsis nevadensis</name>
    <name type="common">Dampwood termite</name>
    <dbReference type="NCBI Taxonomy" id="136037"/>
    <lineage>
        <taxon>Eukaryota</taxon>
        <taxon>Metazoa</taxon>
        <taxon>Ecdysozoa</taxon>
        <taxon>Arthropoda</taxon>
        <taxon>Hexapoda</taxon>
        <taxon>Insecta</taxon>
        <taxon>Pterygota</taxon>
        <taxon>Neoptera</taxon>
        <taxon>Polyneoptera</taxon>
        <taxon>Dictyoptera</taxon>
        <taxon>Blattodea</taxon>
        <taxon>Blattoidea</taxon>
        <taxon>Termitoidae</taxon>
        <taxon>Termopsidae</taxon>
        <taxon>Zootermopsis</taxon>
    </lineage>
</organism>
<dbReference type="AlphaFoldDB" id="A0A067QND2"/>
<evidence type="ECO:0000313" key="9">
    <source>
        <dbReference type="EMBL" id="KDR10839.1"/>
    </source>
</evidence>
<keyword evidence="6 8" id="KW-1133">Transmembrane helix</keyword>
<evidence type="ECO:0000256" key="4">
    <source>
        <dbReference type="ARBA" id="ARBA00022679"/>
    </source>
</evidence>
<protein>
    <recommendedName>
        <fullName evidence="8">Glycosyltransferase family 92 protein</fullName>
        <ecNumber evidence="8">2.4.1.-</ecNumber>
    </recommendedName>
</protein>
<evidence type="ECO:0000256" key="6">
    <source>
        <dbReference type="ARBA" id="ARBA00022989"/>
    </source>
</evidence>
<dbReference type="InterPro" id="IPR008166">
    <property type="entry name" value="Glyco_transf_92"/>
</dbReference>
<dbReference type="EC" id="2.4.1.-" evidence="8"/>
<evidence type="ECO:0000256" key="3">
    <source>
        <dbReference type="ARBA" id="ARBA00022676"/>
    </source>
</evidence>
<sequence>MPQLKLGSTRGCCCQIFRRGSAQTLRRTHWLAGLLFACICLTLAGFLNTEFLGSITTVPPFGLEKTFNTIHTADNDLDTPGAFLRSPPQTIVAYSLERQVEMEQREQIVCNNLLGMRPMSSQIHRINAYWQSPPHSGLHLFSAHYDARLDNYHYVRIISMVEGHRNASIYCQIWYDREVLVLEALRLDIWASQWDSNASIDSDNPVMFSCPVPRNISIDTVKRERFPLGVSVTMKPCESPRTFLPIHTPQISSSESRRDFAVCVKGLDFQRRDMSVRIAEWLELNLILGADKFFVYVYSVHPNLKRVLEYYSSIGVLEVIPLSLPGKQPNRPRQRSRYLKTNLWQKRRDELVPYNDCYYRNLYSHRFVLPVDVDEVIVPVKTSTWNAMFQELFSENPNLLDKYSSFSVRNAYFFDDFPVTDQSDVPKYHHILRHTTRSANFSPGLESVKSFVSTDGALTVFNHYTLRILRPSTARNLVLDINVAQMNHYRATCSSDTVPGCHNNFLKYKKRDALVLRYANQLVRRLVAVLKNLYLV</sequence>
<dbReference type="GO" id="GO:0016020">
    <property type="term" value="C:membrane"/>
    <property type="evidence" value="ECO:0007669"/>
    <property type="project" value="UniProtKB-SubCell"/>
</dbReference>
<proteinExistence type="inferred from homology"/>
<dbReference type="PANTHER" id="PTHR21461:SF69">
    <property type="entry name" value="GLYCOSYLTRANSFERASE FAMILY 92 PROTEIN"/>
    <property type="match status" value="1"/>
</dbReference>
<keyword evidence="7 8" id="KW-0472">Membrane</keyword>
<dbReference type="PANTHER" id="PTHR21461">
    <property type="entry name" value="GLYCOSYLTRANSFERASE FAMILY 92 PROTEIN"/>
    <property type="match status" value="1"/>
</dbReference>
<keyword evidence="10" id="KW-1185">Reference proteome</keyword>
<dbReference type="Pfam" id="PF01697">
    <property type="entry name" value="Glyco_transf_92"/>
    <property type="match status" value="1"/>
</dbReference>
<evidence type="ECO:0000256" key="8">
    <source>
        <dbReference type="RuleBase" id="RU366017"/>
    </source>
</evidence>
<dbReference type="GO" id="GO:0005737">
    <property type="term" value="C:cytoplasm"/>
    <property type="evidence" value="ECO:0007669"/>
    <property type="project" value="TreeGrafter"/>
</dbReference>
<evidence type="ECO:0000256" key="5">
    <source>
        <dbReference type="ARBA" id="ARBA00022692"/>
    </source>
</evidence>
<reference evidence="9 10" key="1">
    <citation type="journal article" date="2014" name="Nat. Commun.">
        <title>Molecular traces of alternative social organization in a termite genome.</title>
        <authorList>
            <person name="Terrapon N."/>
            <person name="Li C."/>
            <person name="Robertson H.M."/>
            <person name="Ji L."/>
            <person name="Meng X."/>
            <person name="Booth W."/>
            <person name="Chen Z."/>
            <person name="Childers C.P."/>
            <person name="Glastad K.M."/>
            <person name="Gokhale K."/>
            <person name="Gowin J."/>
            <person name="Gronenberg W."/>
            <person name="Hermansen R.A."/>
            <person name="Hu H."/>
            <person name="Hunt B.G."/>
            <person name="Huylmans A.K."/>
            <person name="Khalil S.M."/>
            <person name="Mitchell R.D."/>
            <person name="Munoz-Torres M.C."/>
            <person name="Mustard J.A."/>
            <person name="Pan H."/>
            <person name="Reese J.T."/>
            <person name="Scharf M.E."/>
            <person name="Sun F."/>
            <person name="Vogel H."/>
            <person name="Xiao J."/>
            <person name="Yang W."/>
            <person name="Yang Z."/>
            <person name="Yang Z."/>
            <person name="Zhou J."/>
            <person name="Zhu J."/>
            <person name="Brent C.S."/>
            <person name="Elsik C.G."/>
            <person name="Goodisman M.A."/>
            <person name="Liberles D.A."/>
            <person name="Roe R.M."/>
            <person name="Vargo E.L."/>
            <person name="Vilcinskas A."/>
            <person name="Wang J."/>
            <person name="Bornberg-Bauer E."/>
            <person name="Korb J."/>
            <person name="Zhang G."/>
            <person name="Liebig J."/>
        </authorList>
    </citation>
    <scope>NUCLEOTIDE SEQUENCE [LARGE SCALE GENOMIC DNA]</scope>
    <source>
        <tissue evidence="9">Whole organism</tissue>
    </source>
</reference>
<keyword evidence="4 8" id="KW-0808">Transferase</keyword>
<evidence type="ECO:0000313" key="10">
    <source>
        <dbReference type="Proteomes" id="UP000027135"/>
    </source>
</evidence>
<gene>
    <name evidence="9" type="ORF">L798_14821</name>
</gene>
<dbReference type="InParanoid" id="A0A067QND2"/>
<evidence type="ECO:0000256" key="7">
    <source>
        <dbReference type="ARBA" id="ARBA00023136"/>
    </source>
</evidence>
<comment type="similarity">
    <text evidence="2 8">Belongs to the glycosyltransferase 92 family.</text>
</comment>
<dbReference type="GO" id="GO:0016757">
    <property type="term" value="F:glycosyltransferase activity"/>
    <property type="evidence" value="ECO:0007669"/>
    <property type="project" value="UniProtKB-UniRule"/>
</dbReference>
<keyword evidence="3 8" id="KW-0328">Glycosyltransferase</keyword>
<comment type="subcellular location">
    <subcellularLocation>
        <location evidence="1">Membrane</location>
        <topology evidence="1">Single-pass membrane protein</topology>
    </subcellularLocation>
</comment>
<dbReference type="Proteomes" id="UP000027135">
    <property type="component" value="Unassembled WGS sequence"/>
</dbReference>
<feature type="transmembrane region" description="Helical" evidence="8">
    <location>
        <begin position="28"/>
        <end position="47"/>
    </location>
</feature>
<name>A0A067QND2_ZOONE</name>
<dbReference type="OMA" id="LEWIEMQ"/>
<dbReference type="eggNOG" id="KOG4735">
    <property type="taxonomic scope" value="Eukaryota"/>
</dbReference>